<protein>
    <recommendedName>
        <fullName evidence="7">Luciferase-like domain-containing protein</fullName>
    </recommendedName>
</protein>
<evidence type="ECO:0000259" key="7">
    <source>
        <dbReference type="Pfam" id="PF00296"/>
    </source>
</evidence>
<dbReference type="Gene3D" id="3.20.20.30">
    <property type="entry name" value="Luciferase-like domain"/>
    <property type="match status" value="1"/>
</dbReference>
<evidence type="ECO:0000256" key="4">
    <source>
        <dbReference type="ARBA" id="ARBA00023033"/>
    </source>
</evidence>
<dbReference type="OrthoDB" id="3265338at2"/>
<reference evidence="8 9" key="1">
    <citation type="submission" date="2017-04" db="EMBL/GenBank/DDBJ databases">
        <title>Comparative genome analysis of Subtercola boreus.</title>
        <authorList>
            <person name="Cho Y.-J."/>
            <person name="Cho A."/>
            <person name="Kim O.-S."/>
            <person name="Lee J.-I."/>
        </authorList>
    </citation>
    <scope>NUCLEOTIDE SEQUENCE [LARGE SCALE GENOMIC DNA]</scope>
    <source>
        <strain evidence="8 9">K300</strain>
    </source>
</reference>
<keyword evidence="1 6" id="KW-0285">Flavoprotein</keyword>
<evidence type="ECO:0000256" key="3">
    <source>
        <dbReference type="ARBA" id="ARBA00023002"/>
    </source>
</evidence>
<proteinExistence type="inferred from homology"/>
<dbReference type="NCBIfam" id="TIGR03860">
    <property type="entry name" value="FMN_nitrolo"/>
    <property type="match status" value="1"/>
</dbReference>
<accession>A0A3E0VFU0</accession>
<dbReference type="GO" id="GO:0016705">
    <property type="term" value="F:oxidoreductase activity, acting on paired donors, with incorporation or reduction of molecular oxygen"/>
    <property type="evidence" value="ECO:0007669"/>
    <property type="project" value="InterPro"/>
</dbReference>
<evidence type="ECO:0000313" key="9">
    <source>
        <dbReference type="Proteomes" id="UP000256486"/>
    </source>
</evidence>
<feature type="binding site" evidence="6">
    <location>
        <position position="153"/>
    </location>
    <ligand>
        <name>FMN</name>
        <dbReference type="ChEBI" id="CHEBI:58210"/>
    </ligand>
</feature>
<keyword evidence="9" id="KW-1185">Reference proteome</keyword>
<evidence type="ECO:0000256" key="1">
    <source>
        <dbReference type="ARBA" id="ARBA00022630"/>
    </source>
</evidence>
<feature type="binding site" evidence="6">
    <location>
        <position position="103"/>
    </location>
    <ligand>
        <name>FMN</name>
        <dbReference type="ChEBI" id="CHEBI:58210"/>
    </ligand>
</feature>
<dbReference type="PANTHER" id="PTHR30011:SF16">
    <property type="entry name" value="C2H2 FINGER DOMAIN TRANSCRIPTION FACTOR (EUROFUNG)-RELATED"/>
    <property type="match status" value="1"/>
</dbReference>
<dbReference type="RefSeq" id="WP_116413654.1">
    <property type="nucleotide sequence ID" value="NZ_NBWZ01000001.1"/>
</dbReference>
<evidence type="ECO:0000313" key="8">
    <source>
        <dbReference type="EMBL" id="RFA08240.1"/>
    </source>
</evidence>
<gene>
    <name evidence="8" type="ORF">B7R54_02620</name>
</gene>
<dbReference type="EMBL" id="NBWZ01000001">
    <property type="protein sequence ID" value="RFA08240.1"/>
    <property type="molecule type" value="Genomic_DNA"/>
</dbReference>
<dbReference type="PANTHER" id="PTHR30011">
    <property type="entry name" value="ALKANESULFONATE MONOOXYGENASE-RELATED"/>
    <property type="match status" value="1"/>
</dbReference>
<dbReference type="InterPro" id="IPR051260">
    <property type="entry name" value="Diverse_substr_monoxygenases"/>
</dbReference>
<dbReference type="SUPFAM" id="SSF51679">
    <property type="entry name" value="Bacterial luciferase-like"/>
    <property type="match status" value="1"/>
</dbReference>
<evidence type="ECO:0000256" key="5">
    <source>
        <dbReference type="ARBA" id="ARBA00033748"/>
    </source>
</evidence>
<feature type="binding site" evidence="6">
    <location>
        <position position="157"/>
    </location>
    <ligand>
        <name>FMN</name>
        <dbReference type="ChEBI" id="CHEBI:58210"/>
    </ligand>
</feature>
<evidence type="ECO:0000256" key="6">
    <source>
        <dbReference type="PIRSR" id="PIRSR000337-1"/>
    </source>
</evidence>
<keyword evidence="2 6" id="KW-0288">FMN</keyword>
<dbReference type="Pfam" id="PF00296">
    <property type="entry name" value="Bac_luciferase"/>
    <property type="match status" value="1"/>
</dbReference>
<feature type="binding site" evidence="6">
    <location>
        <position position="57"/>
    </location>
    <ligand>
        <name>FMN</name>
        <dbReference type="ChEBI" id="CHEBI:58210"/>
    </ligand>
</feature>
<comment type="caution">
    <text evidence="8">The sequence shown here is derived from an EMBL/GenBank/DDBJ whole genome shotgun (WGS) entry which is preliminary data.</text>
</comment>
<dbReference type="InterPro" id="IPR036661">
    <property type="entry name" value="Luciferase-like_sf"/>
</dbReference>
<organism evidence="8 9">
    <name type="scientific">Subtercola boreus</name>
    <dbReference type="NCBI Taxonomy" id="120213"/>
    <lineage>
        <taxon>Bacteria</taxon>
        <taxon>Bacillati</taxon>
        <taxon>Actinomycetota</taxon>
        <taxon>Actinomycetes</taxon>
        <taxon>Micrococcales</taxon>
        <taxon>Microbacteriaceae</taxon>
        <taxon>Subtercola</taxon>
    </lineage>
</organism>
<dbReference type="Proteomes" id="UP000256486">
    <property type="component" value="Unassembled WGS sequence"/>
</dbReference>
<dbReference type="AlphaFoldDB" id="A0A3E0VFU0"/>
<dbReference type="PIRSF" id="PIRSF000337">
    <property type="entry name" value="NTA_MOA"/>
    <property type="match status" value="1"/>
</dbReference>
<keyword evidence="3" id="KW-0560">Oxidoreductase</keyword>
<comment type="similarity">
    <text evidence="5">Belongs to the NtaA/SnaA/DszA monooxygenase family.</text>
</comment>
<keyword evidence="4" id="KW-0503">Monooxygenase</keyword>
<feature type="domain" description="Luciferase-like" evidence="7">
    <location>
        <begin position="33"/>
        <end position="391"/>
    </location>
</feature>
<feature type="binding site" evidence="6">
    <location>
        <position position="228"/>
    </location>
    <ligand>
        <name>FMN</name>
        <dbReference type="ChEBI" id="CHEBI:58210"/>
    </ligand>
</feature>
<name>A0A3E0VFU0_9MICO</name>
<dbReference type="InterPro" id="IPR016215">
    <property type="entry name" value="NTA_MOA"/>
</dbReference>
<evidence type="ECO:0000256" key="2">
    <source>
        <dbReference type="ARBA" id="ARBA00022643"/>
    </source>
</evidence>
<dbReference type="InterPro" id="IPR011251">
    <property type="entry name" value="Luciferase-like_dom"/>
</dbReference>
<dbReference type="GO" id="GO:0004497">
    <property type="term" value="F:monooxygenase activity"/>
    <property type="evidence" value="ECO:0007669"/>
    <property type="project" value="UniProtKB-KW"/>
</dbReference>
<sequence length="440" mass="48982">MTANKFHLGWFLGGYYPQAWNVAFGGDNGKDWMSPDRWIEFTRTLETACFDFMVCEDSSWVPRAFGGSTDYYVEHGYSVPKQDPGVLTTLIMAGTSKIGVVPTLSTGEWQPYPVARMVGTMDQISKGRAGWNVVTGSSDLAVQNYGRDAIYPHDERYERADEFVDVVFKLWDSWEPDSIVMDKENDRFADPAKVHTLDHDGEYFKSRGPLVSGPTPQGRPVIVQAGGSARGREFAAKNADVIIASCTTIEQAKAYREDVRRLAIENGRGADAVKVLFVVHPIVAETDELAEQRIEDIREAARRDPANVFAGIGYVTEVDFSGLDPDAMMDEATKGMKTTGNQSSLDDYLNLGRGLTVREFAAKVAWTRRMDVIGSVKTCADTMEHIMDEVGGDGFLFLLPTMTRKAVAEITDGLIPELQRRGLTRTEYSNEHFRDNLFAF</sequence>